<dbReference type="GO" id="GO:0005741">
    <property type="term" value="C:mitochondrial outer membrane"/>
    <property type="evidence" value="ECO:0007669"/>
    <property type="project" value="UniProtKB-SubCell"/>
</dbReference>
<evidence type="ECO:0000259" key="14">
    <source>
        <dbReference type="PROSITE" id="PS51718"/>
    </source>
</evidence>
<gene>
    <name evidence="15" type="ORF">BB561_002162</name>
</gene>
<keyword evidence="3 13" id="KW-0812">Transmembrane</keyword>
<dbReference type="InterPro" id="IPR045063">
    <property type="entry name" value="Dynamin_N"/>
</dbReference>
<dbReference type="Gene3D" id="3.40.50.300">
    <property type="entry name" value="P-loop containing nucleotide triphosphate hydrolases"/>
    <property type="match status" value="1"/>
</dbReference>
<evidence type="ECO:0000256" key="9">
    <source>
        <dbReference type="ARBA" id="ARBA00023128"/>
    </source>
</evidence>
<evidence type="ECO:0000313" key="16">
    <source>
        <dbReference type="Proteomes" id="UP000245383"/>
    </source>
</evidence>
<dbReference type="InterPro" id="IPR027094">
    <property type="entry name" value="Mitofusin_fam"/>
</dbReference>
<accession>A0A2T9YRF6</accession>
<keyword evidence="6" id="KW-0378">Hydrolase</keyword>
<reference evidence="15 16" key="1">
    <citation type="journal article" date="2018" name="MBio">
        <title>Comparative Genomics Reveals the Core Gene Toolbox for the Fungus-Insect Symbiosis.</title>
        <authorList>
            <person name="Wang Y."/>
            <person name="Stata M."/>
            <person name="Wang W."/>
            <person name="Stajich J.E."/>
            <person name="White M.M."/>
            <person name="Moncalvo J.M."/>
        </authorList>
    </citation>
    <scope>NUCLEOTIDE SEQUENCE [LARGE SCALE GENOMIC DNA]</scope>
    <source>
        <strain evidence="15 16">SWE-8-4</strain>
    </source>
</reference>
<evidence type="ECO:0000256" key="3">
    <source>
        <dbReference type="ARBA" id="ARBA00022692"/>
    </source>
</evidence>
<dbReference type="Proteomes" id="UP000245383">
    <property type="component" value="Unassembled WGS sequence"/>
</dbReference>
<evidence type="ECO:0000256" key="6">
    <source>
        <dbReference type="ARBA" id="ARBA00022801"/>
    </source>
</evidence>
<evidence type="ECO:0000256" key="2">
    <source>
        <dbReference type="ARBA" id="ARBA00004294"/>
    </source>
</evidence>
<dbReference type="GO" id="GO:0008053">
    <property type="term" value="P:mitochondrial fusion"/>
    <property type="evidence" value="ECO:0007669"/>
    <property type="project" value="TreeGrafter"/>
</dbReference>
<proteinExistence type="predicted"/>
<dbReference type="GO" id="GO:0005525">
    <property type="term" value="F:GTP binding"/>
    <property type="evidence" value="ECO:0007669"/>
    <property type="project" value="UniProtKB-KW"/>
</dbReference>
<evidence type="ECO:0000256" key="5">
    <source>
        <dbReference type="ARBA" id="ARBA00022787"/>
    </source>
</evidence>
<keyword evidence="4" id="KW-0547">Nucleotide-binding</keyword>
<organism evidence="15 16">
    <name type="scientific">Smittium simulii</name>
    <dbReference type="NCBI Taxonomy" id="133385"/>
    <lineage>
        <taxon>Eukaryota</taxon>
        <taxon>Fungi</taxon>
        <taxon>Fungi incertae sedis</taxon>
        <taxon>Zoopagomycota</taxon>
        <taxon>Kickxellomycotina</taxon>
        <taxon>Harpellomycetes</taxon>
        <taxon>Harpellales</taxon>
        <taxon>Legeriomycetaceae</taxon>
        <taxon>Smittium</taxon>
    </lineage>
</organism>
<evidence type="ECO:0000256" key="1">
    <source>
        <dbReference type="ARBA" id="ARBA00004225"/>
    </source>
</evidence>
<evidence type="ECO:0000256" key="4">
    <source>
        <dbReference type="ARBA" id="ARBA00022741"/>
    </source>
</evidence>
<dbReference type="Pfam" id="PF00350">
    <property type="entry name" value="Dynamin_N"/>
    <property type="match status" value="1"/>
</dbReference>
<keyword evidence="16" id="KW-1185">Reference proteome</keyword>
<comment type="subcellular location">
    <subcellularLocation>
        <location evidence="1">Mitochondrion membrane</location>
        <topology evidence="1">Multi-pass membrane protein</topology>
    </subcellularLocation>
    <subcellularLocation>
        <location evidence="2">Mitochondrion outer membrane</location>
    </subcellularLocation>
</comment>
<sequence>MDSIKSDNVQTRAKIFSDKSSRLQKFLFETKNLIHSVRTFSSTRYPVHYPINNINSRYPLQASSKTYLSNCDNSNELQVASSSNSISTTLNGRTSSNANYDSDSDYYDEDLSSSSFLENLNILKVDARLFNNKSSDIVSSLENSSISRLLEECLLNSESHIDKLIYRVADSSSKILVTGDLNAGKTTFINSLLRRQVLPIDQQPCTMVFCEVLDASNNGDNEEIHGIVDTLKYNIKDPSTYCLIAQQDLEDTVFENKPMYQQLKIYVKDNSDSASNLLHNGAVDISFIDSPGLNRDSIKTTQLFARQEEIDVVVFVVNAENHFTLSGQEFLASAGKEKAHIFIVVNRFDAIRKKDRCKSMIMEQICQLSPETYNEASNLVHFISAKNIFSKDSDTLDFEIMEKSLRWWTLEQRFKSKLAPAQRYILNVLGDLQIIAAENTAIALTSIREINDALRTSTPRYELLLERRAIATKHSESLIDEASNKVQEYSEEHLHTTISNLESTAFNVSYSGIFSSWDYAEQILITMVDHIRHELFECIKFSKSIVSSTSSKLVQLDTEREQIEGGSLKENHSIKPLSPSVEDKEAFSDPINYINYIMDDLSTININFSDFIDINWEKLQVSGSLLVSASSIFVYTKASNLSNLINLVNFSSNLSPRVLANSLVAVAGLLSFGSVFYLLNNTDATIRRKLATRIKNKMVSKKHISTGVRYFVTASNRAIRPFVWQFQTNFQRMLEAEERKRADHLRSRQLSQEAQMFFDELRAKISDISRNVRSISSDDYFK</sequence>
<evidence type="ECO:0000256" key="8">
    <source>
        <dbReference type="ARBA" id="ARBA00023054"/>
    </source>
</evidence>
<dbReference type="FunFam" id="3.40.50.300:FF:000638">
    <property type="entry name" value="Transmembrane GTPase Fzo1, putative"/>
    <property type="match status" value="1"/>
</dbReference>
<dbReference type="AlphaFoldDB" id="A0A2T9YRF6"/>
<dbReference type="GO" id="GO:0003924">
    <property type="term" value="F:GTPase activity"/>
    <property type="evidence" value="ECO:0007669"/>
    <property type="project" value="InterPro"/>
</dbReference>
<keyword evidence="5" id="KW-1000">Mitochondrion outer membrane</keyword>
<dbReference type="GO" id="GO:0051646">
    <property type="term" value="P:mitochondrion localization"/>
    <property type="evidence" value="ECO:0007669"/>
    <property type="project" value="TreeGrafter"/>
</dbReference>
<evidence type="ECO:0000256" key="11">
    <source>
        <dbReference type="ARBA" id="ARBA00023136"/>
    </source>
</evidence>
<dbReference type="OrthoDB" id="9984778at2759"/>
<dbReference type="InterPro" id="IPR030381">
    <property type="entry name" value="G_DYNAMIN_dom"/>
</dbReference>
<evidence type="ECO:0000313" key="15">
    <source>
        <dbReference type="EMBL" id="PVU94940.1"/>
    </source>
</evidence>
<keyword evidence="8" id="KW-0175">Coiled coil</keyword>
<evidence type="ECO:0000256" key="10">
    <source>
        <dbReference type="ARBA" id="ARBA00023134"/>
    </source>
</evidence>
<comment type="catalytic activity">
    <reaction evidence="12">
        <text>GTP + H2O = GDP + phosphate + H(+)</text>
        <dbReference type="Rhea" id="RHEA:19669"/>
        <dbReference type="ChEBI" id="CHEBI:15377"/>
        <dbReference type="ChEBI" id="CHEBI:15378"/>
        <dbReference type="ChEBI" id="CHEBI:37565"/>
        <dbReference type="ChEBI" id="CHEBI:43474"/>
        <dbReference type="ChEBI" id="CHEBI:58189"/>
    </reaction>
</comment>
<dbReference type="EMBL" id="MBFR01000069">
    <property type="protein sequence ID" value="PVU94940.1"/>
    <property type="molecule type" value="Genomic_DNA"/>
</dbReference>
<dbReference type="SUPFAM" id="SSF52540">
    <property type="entry name" value="P-loop containing nucleoside triphosphate hydrolases"/>
    <property type="match status" value="1"/>
</dbReference>
<feature type="domain" description="Dynamin-type G" evidence="14">
    <location>
        <begin position="169"/>
        <end position="438"/>
    </location>
</feature>
<dbReference type="STRING" id="133385.A0A2T9YRF6"/>
<name>A0A2T9YRF6_9FUNG</name>
<dbReference type="PROSITE" id="PS51718">
    <property type="entry name" value="G_DYNAMIN_2"/>
    <property type="match status" value="1"/>
</dbReference>
<dbReference type="PANTHER" id="PTHR10465:SF0">
    <property type="entry name" value="SARCALUMENIN"/>
    <property type="match status" value="1"/>
</dbReference>
<keyword evidence="7 13" id="KW-1133">Transmembrane helix</keyword>
<keyword evidence="10" id="KW-0342">GTP-binding</keyword>
<evidence type="ECO:0000256" key="7">
    <source>
        <dbReference type="ARBA" id="ARBA00022989"/>
    </source>
</evidence>
<protein>
    <recommendedName>
        <fullName evidence="14">Dynamin-type G domain-containing protein</fullName>
    </recommendedName>
</protein>
<comment type="caution">
    <text evidence="15">The sequence shown here is derived from an EMBL/GenBank/DDBJ whole genome shotgun (WGS) entry which is preliminary data.</text>
</comment>
<dbReference type="PANTHER" id="PTHR10465">
    <property type="entry name" value="TRANSMEMBRANE GTPASE FZO1"/>
    <property type="match status" value="1"/>
</dbReference>
<feature type="transmembrane region" description="Helical" evidence="13">
    <location>
        <begin position="658"/>
        <end position="679"/>
    </location>
</feature>
<evidence type="ECO:0000256" key="12">
    <source>
        <dbReference type="ARBA" id="ARBA00048548"/>
    </source>
</evidence>
<evidence type="ECO:0000256" key="13">
    <source>
        <dbReference type="SAM" id="Phobius"/>
    </source>
</evidence>
<keyword evidence="9" id="KW-0496">Mitochondrion</keyword>
<keyword evidence="11 13" id="KW-0472">Membrane</keyword>
<dbReference type="InterPro" id="IPR027417">
    <property type="entry name" value="P-loop_NTPase"/>
</dbReference>